<dbReference type="OrthoDB" id="1401598at2"/>
<evidence type="ECO:0000313" key="1">
    <source>
        <dbReference type="EMBL" id="SFP62353.1"/>
    </source>
</evidence>
<dbReference type="Proteomes" id="UP000199586">
    <property type="component" value="Unassembled WGS sequence"/>
</dbReference>
<protein>
    <submittedName>
        <fullName evidence="1">Uncharacterized protein</fullName>
    </submittedName>
</protein>
<dbReference type="EMBL" id="FOXP01000004">
    <property type="protein sequence ID" value="SFP62353.1"/>
    <property type="molecule type" value="Genomic_DNA"/>
</dbReference>
<accession>A0A1I5RVA2</accession>
<organism evidence="1 2">
    <name type="scientific">Sphingomonas rubra</name>
    <dbReference type="NCBI Taxonomy" id="634430"/>
    <lineage>
        <taxon>Bacteria</taxon>
        <taxon>Pseudomonadati</taxon>
        <taxon>Pseudomonadota</taxon>
        <taxon>Alphaproteobacteria</taxon>
        <taxon>Sphingomonadales</taxon>
        <taxon>Sphingomonadaceae</taxon>
        <taxon>Sphingomonas</taxon>
    </lineage>
</organism>
<gene>
    <name evidence="1" type="ORF">SAMN04488241_104147</name>
</gene>
<keyword evidence="2" id="KW-1185">Reference proteome</keyword>
<evidence type="ECO:0000313" key="2">
    <source>
        <dbReference type="Proteomes" id="UP000199586"/>
    </source>
</evidence>
<reference evidence="2" key="1">
    <citation type="submission" date="2016-10" db="EMBL/GenBank/DDBJ databases">
        <authorList>
            <person name="Varghese N."/>
            <person name="Submissions S."/>
        </authorList>
    </citation>
    <scope>NUCLEOTIDE SEQUENCE [LARGE SCALE GENOMIC DNA]</scope>
    <source>
        <strain evidence="2">CGMCC 1.9113</strain>
    </source>
</reference>
<proteinExistence type="predicted"/>
<sequence>MIDMRIVPLALEKVGTGDFERFGQAFYGALQDREFVPLGGMHDGGAEGYDALIDPEVFADEAATRFLQVSKQKTFRAKIRQTVKRLREYGRKPEVMTYLTSEVIPDLDSEEKSLTRELGCRVSIRDGNFITVNINAGPTIQAAFASYLEPSVDYLYKPGTASIGSRTGGYSDPALAVFLRQEVEHRRGRGDLLETVADSLILWSLSDTDPDKRVLFDKAEILSRIERALPTARQFIRGVIDRRLAILSAKDAPGGRQIRAYRKEQAYCLPFETRRIVAAENAEDDLLKLQVSCVFEDRLAALADSGPEWLRPIVVAACHETLERTFERQGLQVALYATDGAQDDELYTDVAALLTDVVDALDLQPEQRSLVRRLCTTVLRGTFYLGAEVERRYLQKLSRTYVLLLLLRNEPRVVEYFKSVASSFRLYIGTDLIVRALSEHHLAPENQVTVNMFNVLTSAGAELILTEKTVEEVATHLRRQILEFENHYEVLETRIPLELVEYFDRLLIRAYFYSRLAPAEGAAIPRSWRAYISQFANFGDIRADRGDKELGAYLTRKFVMAYETTDQMLQGIDTDELEELTQRLHGLKSKFRDRPEGDVLAYNDALHVLRVYRRRQTTGEESPGNPFGFQTWWLTQDGKVRRAAAPSVAKRHGARFMMRPEFLLNYISLAPEHAEVVQSYRSIFPSALGVRLSARLSTEAFEGVLADAAEIVEVEPARAEAMIATLTDRLKGDQLKIYETSWDEAV</sequence>
<dbReference type="RefSeq" id="WP_093332636.1">
    <property type="nucleotide sequence ID" value="NZ_FOXP01000004.1"/>
</dbReference>
<dbReference type="AlphaFoldDB" id="A0A1I5RVA2"/>
<name>A0A1I5RVA2_9SPHN</name>